<evidence type="ECO:0000313" key="1">
    <source>
        <dbReference type="EMBL" id="EFJ47343.1"/>
    </source>
</evidence>
<sequence length="129" mass="13883">MHDKSHVFLSERKGRPPGAANEALVKPGSCGRLVPRLAVSQEDERINAVVGCSCWCLPGGLLIPPRLPALAPAAPAPPPWCLARRRWHSITFLSQRLPPPPAALSAPWVYCGRGPYGACFRDAGRPYGP</sequence>
<organism evidence="2">
    <name type="scientific">Volvox carteri f. nagariensis</name>
    <dbReference type="NCBI Taxonomy" id="3068"/>
    <lineage>
        <taxon>Eukaryota</taxon>
        <taxon>Viridiplantae</taxon>
        <taxon>Chlorophyta</taxon>
        <taxon>core chlorophytes</taxon>
        <taxon>Chlorophyceae</taxon>
        <taxon>CS clade</taxon>
        <taxon>Chlamydomonadales</taxon>
        <taxon>Volvocaceae</taxon>
        <taxon>Volvox</taxon>
    </lineage>
</organism>
<keyword evidence="2" id="KW-1185">Reference proteome</keyword>
<accession>D8TYN5</accession>
<protein>
    <submittedName>
        <fullName evidence="1">Uncharacterized protein</fullName>
    </submittedName>
</protein>
<dbReference type="Proteomes" id="UP000001058">
    <property type="component" value="Unassembled WGS sequence"/>
</dbReference>
<dbReference type="GeneID" id="9615698"/>
<dbReference type="AlphaFoldDB" id="D8TYN5"/>
<gene>
    <name evidence="1" type="ORF">VOLCADRAFT_92123</name>
</gene>
<dbReference type="InParanoid" id="D8TYN5"/>
<dbReference type="RefSeq" id="XP_002951532.1">
    <property type="nucleotide sequence ID" value="XM_002951486.1"/>
</dbReference>
<reference evidence="1 2" key="1">
    <citation type="journal article" date="2010" name="Science">
        <title>Genomic analysis of organismal complexity in the multicellular green alga Volvox carteri.</title>
        <authorList>
            <person name="Prochnik S.E."/>
            <person name="Umen J."/>
            <person name="Nedelcu A.M."/>
            <person name="Hallmann A."/>
            <person name="Miller S.M."/>
            <person name="Nishii I."/>
            <person name="Ferris P."/>
            <person name="Kuo A."/>
            <person name="Mitros T."/>
            <person name="Fritz-Laylin L.K."/>
            <person name="Hellsten U."/>
            <person name="Chapman J."/>
            <person name="Simakov O."/>
            <person name="Rensing S.A."/>
            <person name="Terry A."/>
            <person name="Pangilinan J."/>
            <person name="Kapitonov V."/>
            <person name="Jurka J."/>
            <person name="Salamov A."/>
            <person name="Shapiro H."/>
            <person name="Schmutz J."/>
            <person name="Grimwood J."/>
            <person name="Lindquist E."/>
            <person name="Lucas S."/>
            <person name="Grigoriev I.V."/>
            <person name="Schmitt R."/>
            <person name="Kirk D."/>
            <person name="Rokhsar D.S."/>
        </authorList>
    </citation>
    <scope>NUCLEOTIDE SEQUENCE [LARGE SCALE GENOMIC DNA]</scope>
    <source>
        <strain evidence="2">f. Nagariensis / Eve</strain>
    </source>
</reference>
<proteinExistence type="predicted"/>
<dbReference type="EMBL" id="GL378345">
    <property type="protein sequence ID" value="EFJ47343.1"/>
    <property type="molecule type" value="Genomic_DNA"/>
</dbReference>
<name>D8TYN5_VOLCA</name>
<evidence type="ECO:0000313" key="2">
    <source>
        <dbReference type="Proteomes" id="UP000001058"/>
    </source>
</evidence>
<dbReference type="KEGG" id="vcn:VOLCADRAFT_92123"/>